<sequence>MHSIEVILMVICVRGLDWTKV</sequence>
<name>A0A0E9P706_ANGAN</name>
<protein>
    <submittedName>
        <fullName evidence="1">Uncharacterized protein</fullName>
    </submittedName>
</protein>
<evidence type="ECO:0000313" key="1">
    <source>
        <dbReference type="EMBL" id="JAH00289.1"/>
    </source>
</evidence>
<organism evidence="1">
    <name type="scientific">Anguilla anguilla</name>
    <name type="common">European freshwater eel</name>
    <name type="synonym">Muraena anguilla</name>
    <dbReference type="NCBI Taxonomy" id="7936"/>
    <lineage>
        <taxon>Eukaryota</taxon>
        <taxon>Metazoa</taxon>
        <taxon>Chordata</taxon>
        <taxon>Craniata</taxon>
        <taxon>Vertebrata</taxon>
        <taxon>Euteleostomi</taxon>
        <taxon>Actinopterygii</taxon>
        <taxon>Neopterygii</taxon>
        <taxon>Teleostei</taxon>
        <taxon>Anguilliformes</taxon>
        <taxon>Anguillidae</taxon>
        <taxon>Anguilla</taxon>
    </lineage>
</organism>
<proteinExistence type="predicted"/>
<dbReference type="AlphaFoldDB" id="A0A0E9P706"/>
<dbReference type="EMBL" id="GBXM01108288">
    <property type="protein sequence ID" value="JAH00289.1"/>
    <property type="molecule type" value="Transcribed_RNA"/>
</dbReference>
<reference evidence="1" key="2">
    <citation type="journal article" date="2015" name="Fish Shellfish Immunol.">
        <title>Early steps in the European eel (Anguilla anguilla)-Vibrio vulnificus interaction in the gills: Role of the RtxA13 toxin.</title>
        <authorList>
            <person name="Callol A."/>
            <person name="Pajuelo D."/>
            <person name="Ebbesson L."/>
            <person name="Teles M."/>
            <person name="MacKenzie S."/>
            <person name="Amaro C."/>
        </authorList>
    </citation>
    <scope>NUCLEOTIDE SEQUENCE</scope>
</reference>
<accession>A0A0E9P706</accession>
<reference evidence="1" key="1">
    <citation type="submission" date="2014-11" db="EMBL/GenBank/DDBJ databases">
        <authorList>
            <person name="Amaro Gonzalez C."/>
        </authorList>
    </citation>
    <scope>NUCLEOTIDE SEQUENCE</scope>
</reference>